<dbReference type="EMBL" id="JAUSUT010000001">
    <property type="protein sequence ID" value="MDQ0380860.1"/>
    <property type="molecule type" value="Genomic_DNA"/>
</dbReference>
<protein>
    <recommendedName>
        <fullName evidence="3">Secreted protein</fullName>
    </recommendedName>
</protein>
<gene>
    <name evidence="1" type="ORF">FB470_004854</name>
</gene>
<evidence type="ECO:0000313" key="2">
    <source>
        <dbReference type="Proteomes" id="UP001229651"/>
    </source>
</evidence>
<reference evidence="1 2" key="1">
    <citation type="submission" date="2023-07" db="EMBL/GenBank/DDBJ databases">
        <title>Sequencing the genomes of 1000 actinobacteria strains.</title>
        <authorList>
            <person name="Klenk H.-P."/>
        </authorList>
    </citation>
    <scope>NUCLEOTIDE SEQUENCE [LARGE SCALE GENOMIC DNA]</scope>
    <source>
        <strain evidence="1 2">DSM 45805</strain>
    </source>
</reference>
<name>A0ABU0F176_9PSEU</name>
<dbReference type="RefSeq" id="WP_306995106.1">
    <property type="nucleotide sequence ID" value="NZ_JAUSUT010000001.1"/>
</dbReference>
<organism evidence="1 2">
    <name type="scientific">Amycolatopsis thermophila</name>
    <dbReference type="NCBI Taxonomy" id="206084"/>
    <lineage>
        <taxon>Bacteria</taxon>
        <taxon>Bacillati</taxon>
        <taxon>Actinomycetota</taxon>
        <taxon>Actinomycetes</taxon>
        <taxon>Pseudonocardiales</taxon>
        <taxon>Pseudonocardiaceae</taxon>
        <taxon>Amycolatopsis</taxon>
    </lineage>
</organism>
<dbReference type="Proteomes" id="UP001229651">
    <property type="component" value="Unassembled WGS sequence"/>
</dbReference>
<comment type="caution">
    <text evidence="1">The sequence shown here is derived from an EMBL/GenBank/DDBJ whole genome shotgun (WGS) entry which is preliminary data.</text>
</comment>
<dbReference type="PROSITE" id="PS51257">
    <property type="entry name" value="PROKAR_LIPOPROTEIN"/>
    <property type="match status" value="1"/>
</dbReference>
<proteinExistence type="predicted"/>
<evidence type="ECO:0000313" key="1">
    <source>
        <dbReference type="EMBL" id="MDQ0380860.1"/>
    </source>
</evidence>
<evidence type="ECO:0008006" key="3">
    <source>
        <dbReference type="Google" id="ProtNLM"/>
    </source>
</evidence>
<keyword evidence="2" id="KW-1185">Reference proteome</keyword>
<sequence>MRIVPVVALGLVTLAGCGPSGGAAGDHACTLIGAMPGVRVDIAPRPGQDVAGAAVTLCRGGECRTWHPELRPATAADPQGCTGTAPDDACSARVRHTGGWFGFIDVADLREGPYDITVVLTDARGTELGRTTQNTAARLVHPNGPECGGGVPQVQLGI</sequence>
<accession>A0ABU0F176</accession>